<protein>
    <submittedName>
        <fullName evidence="2">Uncharacterized protein</fullName>
    </submittedName>
</protein>
<dbReference type="InParanoid" id="G0MDV7"/>
<dbReference type="EMBL" id="GL379790">
    <property type="protein sequence ID" value="EGT49633.1"/>
    <property type="molecule type" value="Genomic_DNA"/>
</dbReference>
<dbReference type="Proteomes" id="UP000008068">
    <property type="component" value="Unassembled WGS sequence"/>
</dbReference>
<organism evidence="3">
    <name type="scientific">Caenorhabditis brenneri</name>
    <name type="common">Nematode worm</name>
    <dbReference type="NCBI Taxonomy" id="135651"/>
    <lineage>
        <taxon>Eukaryota</taxon>
        <taxon>Metazoa</taxon>
        <taxon>Ecdysozoa</taxon>
        <taxon>Nematoda</taxon>
        <taxon>Chromadorea</taxon>
        <taxon>Rhabditida</taxon>
        <taxon>Rhabditina</taxon>
        <taxon>Rhabditomorpha</taxon>
        <taxon>Rhabditoidea</taxon>
        <taxon>Rhabditidae</taxon>
        <taxon>Peloderinae</taxon>
        <taxon>Caenorhabditis</taxon>
    </lineage>
</organism>
<sequence length="206" mass="23370">MITTTKIFGAIAILLLLFLVDTSSAQETLPPQAYPQGDIGDPENFLFEVNAYRLKYAKENNIPFMNKLTWNQSLAYDALVINLDSSKMLYGLRYAHIKDYRNVEENIEEGLMRFRISAPVYQGAYDQVKDSSADELELLIPLQSEIGCREREHSGKQLLCLLGPLRPPRTPAPLPPPNFDLDSVAASKFSGCFLVMTTIFVWFKWN</sequence>
<dbReference type="AlphaFoldDB" id="G0MDV7"/>
<dbReference type="HOGENOM" id="CLU_1099328_0_0_1"/>
<feature type="chain" id="PRO_5003403351" evidence="1">
    <location>
        <begin position="26"/>
        <end position="206"/>
    </location>
</feature>
<dbReference type="OrthoDB" id="5787317at2759"/>
<gene>
    <name evidence="2" type="ORF">CAEBREN_25107</name>
</gene>
<keyword evidence="1" id="KW-0732">Signal</keyword>
<reference evidence="3" key="1">
    <citation type="submission" date="2011-07" db="EMBL/GenBank/DDBJ databases">
        <authorList>
            <consortium name="Caenorhabditis brenneri Sequencing and Analysis Consortium"/>
            <person name="Wilson R.K."/>
        </authorList>
    </citation>
    <scope>NUCLEOTIDE SEQUENCE [LARGE SCALE GENOMIC DNA]</scope>
    <source>
        <strain evidence="3">PB2801</strain>
    </source>
</reference>
<feature type="signal peptide" evidence="1">
    <location>
        <begin position="1"/>
        <end position="25"/>
    </location>
</feature>
<evidence type="ECO:0000313" key="2">
    <source>
        <dbReference type="EMBL" id="EGT49633.1"/>
    </source>
</evidence>
<keyword evidence="3" id="KW-1185">Reference proteome</keyword>
<evidence type="ECO:0000256" key="1">
    <source>
        <dbReference type="SAM" id="SignalP"/>
    </source>
</evidence>
<accession>G0MDV7</accession>
<name>G0MDV7_CAEBE</name>
<evidence type="ECO:0000313" key="3">
    <source>
        <dbReference type="Proteomes" id="UP000008068"/>
    </source>
</evidence>
<proteinExistence type="predicted"/>